<proteinExistence type="predicted"/>
<sequence length="152" mass="16817">MQAGTADLNRPEVDSVLAQYLAFPFESDVNFQNGLSDIVSVAGVSSDVPEDTLQAMRVFYFNRMTGHSLSVADVQAHEMKKARTRDSPSSFPNTAGADSEPQHTIPLSFEQIKALIEAERFDEIPNNKTISAELNVRCSQIHLYDQIITLLS</sequence>
<keyword evidence="4" id="KW-1185">Reference proteome</keyword>
<dbReference type="EMBL" id="MU806059">
    <property type="protein sequence ID" value="KAJ3840899.1"/>
    <property type="molecule type" value="Genomic_DNA"/>
</dbReference>
<evidence type="ECO:0000256" key="1">
    <source>
        <dbReference type="SAM" id="MobiDB-lite"/>
    </source>
</evidence>
<organism evidence="3 4">
    <name type="scientific">Lentinula raphanica</name>
    <dbReference type="NCBI Taxonomy" id="153919"/>
    <lineage>
        <taxon>Eukaryota</taxon>
        <taxon>Fungi</taxon>
        <taxon>Dikarya</taxon>
        <taxon>Basidiomycota</taxon>
        <taxon>Agaricomycotina</taxon>
        <taxon>Agaricomycetes</taxon>
        <taxon>Agaricomycetidae</taxon>
        <taxon>Agaricales</taxon>
        <taxon>Marasmiineae</taxon>
        <taxon>Omphalotaceae</taxon>
        <taxon>Lentinula</taxon>
    </lineage>
</organism>
<dbReference type="Pfam" id="PF25871">
    <property type="entry name" value="HTH_76"/>
    <property type="match status" value="1"/>
</dbReference>
<feature type="domain" description="PEX14-like helix-turn-helix" evidence="2">
    <location>
        <begin position="15"/>
        <end position="80"/>
    </location>
</feature>
<reference evidence="3" key="1">
    <citation type="submission" date="2022-08" db="EMBL/GenBank/DDBJ databases">
        <authorList>
            <consortium name="DOE Joint Genome Institute"/>
            <person name="Min B."/>
            <person name="Riley R."/>
            <person name="Sierra-Patev S."/>
            <person name="Naranjo-Ortiz M."/>
            <person name="Looney B."/>
            <person name="Konkel Z."/>
            <person name="Slot J.C."/>
            <person name="Sakamoto Y."/>
            <person name="Steenwyk J.L."/>
            <person name="Rokas A."/>
            <person name="Carro J."/>
            <person name="Camarero S."/>
            <person name="Ferreira P."/>
            <person name="Molpeceres G."/>
            <person name="Ruiz-Duenas F.J."/>
            <person name="Serrano A."/>
            <person name="Henrissat B."/>
            <person name="Drula E."/>
            <person name="Hughes K.W."/>
            <person name="Mata J.L."/>
            <person name="Ishikawa N.K."/>
            <person name="Vargas-Isla R."/>
            <person name="Ushijima S."/>
            <person name="Smith C.A."/>
            <person name="Ahrendt S."/>
            <person name="Andreopoulos W."/>
            <person name="He G."/>
            <person name="Labutti K."/>
            <person name="Lipzen A."/>
            <person name="Ng V."/>
            <person name="Sandor L."/>
            <person name="Barry K."/>
            <person name="Martinez A.T."/>
            <person name="Xiao Y."/>
            <person name="Gibbons J.G."/>
            <person name="Terashima K."/>
            <person name="Hibbett D.S."/>
            <person name="Grigoriev I.V."/>
        </authorList>
    </citation>
    <scope>NUCLEOTIDE SEQUENCE</scope>
    <source>
        <strain evidence="3">TFB9207</strain>
    </source>
</reference>
<evidence type="ECO:0000259" key="2">
    <source>
        <dbReference type="Pfam" id="PF25871"/>
    </source>
</evidence>
<comment type="caution">
    <text evidence="3">The sequence shown here is derived from an EMBL/GenBank/DDBJ whole genome shotgun (WGS) entry which is preliminary data.</text>
</comment>
<name>A0AA38UGS9_9AGAR</name>
<gene>
    <name evidence="3" type="ORF">F5878DRAFT_611755</name>
</gene>
<dbReference type="AlphaFoldDB" id="A0AA38UGS9"/>
<feature type="region of interest" description="Disordered" evidence="1">
    <location>
        <begin position="78"/>
        <end position="103"/>
    </location>
</feature>
<accession>A0AA38UGS9</accession>
<dbReference type="Proteomes" id="UP001163846">
    <property type="component" value="Unassembled WGS sequence"/>
</dbReference>
<evidence type="ECO:0000313" key="3">
    <source>
        <dbReference type="EMBL" id="KAJ3840899.1"/>
    </source>
</evidence>
<evidence type="ECO:0000313" key="4">
    <source>
        <dbReference type="Proteomes" id="UP001163846"/>
    </source>
</evidence>
<dbReference type="InterPro" id="IPR058841">
    <property type="entry name" value="HTH_76"/>
</dbReference>
<protein>
    <recommendedName>
        <fullName evidence="2">PEX14-like helix-turn-helix domain-containing protein</fullName>
    </recommendedName>
</protein>